<evidence type="ECO:0000313" key="1">
    <source>
        <dbReference type="EMBL" id="KNE66803.1"/>
    </source>
</evidence>
<sequence length="254" mass="26646">MTGAPLVRGRVGLPGVDVVDDLVEQLTRAIEHGVSIKSVDAIEAAQSKWVDTIVDLARTKPTCATATAVVPIAVVVAHPRGASMDGLKRAVAALEDQRYPALEIIVEAEAGSEDADALRAMAAKDEWVHRAWKLVLVDSADVPLSTDALLRRGIVEAASEFVVPMPPRVIAKPCMLSVLARAAAASHADVLVAGVDSTVTRRRTLPLGGTSSGKDATRTTWDGVVMARAHTLTDFSSDIRGLLAKAHGAALLSD</sequence>
<gene>
    <name evidence="1" type="ORF">AMAG_19517</name>
</gene>
<keyword evidence="2" id="KW-1185">Reference proteome</keyword>
<proteinExistence type="predicted"/>
<evidence type="ECO:0008006" key="3">
    <source>
        <dbReference type="Google" id="ProtNLM"/>
    </source>
</evidence>
<protein>
    <recommendedName>
        <fullName evidence="3">Glycosyltransferase 2-like domain-containing protein</fullName>
    </recommendedName>
</protein>
<dbReference type="VEuPathDB" id="FungiDB:AMAG_19517"/>
<organism evidence="1 2">
    <name type="scientific">Allomyces macrogynus (strain ATCC 38327)</name>
    <name type="common">Allomyces javanicus var. macrogynus</name>
    <dbReference type="NCBI Taxonomy" id="578462"/>
    <lineage>
        <taxon>Eukaryota</taxon>
        <taxon>Fungi</taxon>
        <taxon>Fungi incertae sedis</taxon>
        <taxon>Blastocladiomycota</taxon>
        <taxon>Blastocladiomycetes</taxon>
        <taxon>Blastocladiales</taxon>
        <taxon>Blastocladiaceae</taxon>
        <taxon>Allomyces</taxon>
    </lineage>
</organism>
<reference evidence="1 2" key="1">
    <citation type="submission" date="2009-11" db="EMBL/GenBank/DDBJ databases">
        <title>Annotation of Allomyces macrogynus ATCC 38327.</title>
        <authorList>
            <consortium name="The Broad Institute Genome Sequencing Platform"/>
            <person name="Russ C."/>
            <person name="Cuomo C."/>
            <person name="Burger G."/>
            <person name="Gray M.W."/>
            <person name="Holland P.W.H."/>
            <person name="King N."/>
            <person name="Lang F.B.F."/>
            <person name="Roger A.J."/>
            <person name="Ruiz-Trillo I."/>
            <person name="Young S.K."/>
            <person name="Zeng Q."/>
            <person name="Gargeya S."/>
            <person name="Fitzgerald M."/>
            <person name="Haas B."/>
            <person name="Abouelleil A."/>
            <person name="Alvarado L."/>
            <person name="Arachchi H.M."/>
            <person name="Berlin A."/>
            <person name="Chapman S.B."/>
            <person name="Gearin G."/>
            <person name="Goldberg J."/>
            <person name="Griggs A."/>
            <person name="Gujja S."/>
            <person name="Hansen M."/>
            <person name="Heiman D."/>
            <person name="Howarth C."/>
            <person name="Larimer J."/>
            <person name="Lui A."/>
            <person name="MacDonald P.J.P."/>
            <person name="McCowen C."/>
            <person name="Montmayeur A."/>
            <person name="Murphy C."/>
            <person name="Neiman D."/>
            <person name="Pearson M."/>
            <person name="Priest M."/>
            <person name="Roberts A."/>
            <person name="Saif S."/>
            <person name="Shea T."/>
            <person name="Sisk P."/>
            <person name="Stolte C."/>
            <person name="Sykes S."/>
            <person name="Wortman J."/>
            <person name="Nusbaum C."/>
            <person name="Birren B."/>
        </authorList>
    </citation>
    <scope>NUCLEOTIDE SEQUENCE [LARGE SCALE GENOMIC DNA]</scope>
    <source>
        <strain evidence="1 2">ATCC 38327</strain>
    </source>
</reference>
<dbReference type="EMBL" id="GG745351">
    <property type="protein sequence ID" value="KNE66803.1"/>
    <property type="molecule type" value="Genomic_DNA"/>
</dbReference>
<evidence type="ECO:0000313" key="2">
    <source>
        <dbReference type="Proteomes" id="UP000054350"/>
    </source>
</evidence>
<name>A0A0L0SW46_ALLM3</name>
<accession>A0A0L0SW46</accession>
<dbReference type="AlphaFoldDB" id="A0A0L0SW46"/>
<dbReference type="Proteomes" id="UP000054350">
    <property type="component" value="Unassembled WGS sequence"/>
</dbReference>
<reference evidence="2" key="2">
    <citation type="submission" date="2009-11" db="EMBL/GenBank/DDBJ databases">
        <title>The Genome Sequence of Allomyces macrogynus strain ATCC 38327.</title>
        <authorList>
            <consortium name="The Broad Institute Genome Sequencing Platform"/>
            <person name="Russ C."/>
            <person name="Cuomo C."/>
            <person name="Shea T."/>
            <person name="Young S.K."/>
            <person name="Zeng Q."/>
            <person name="Koehrsen M."/>
            <person name="Haas B."/>
            <person name="Borodovsky M."/>
            <person name="Guigo R."/>
            <person name="Alvarado L."/>
            <person name="Berlin A."/>
            <person name="Borenstein D."/>
            <person name="Chen Z."/>
            <person name="Engels R."/>
            <person name="Freedman E."/>
            <person name="Gellesch M."/>
            <person name="Goldberg J."/>
            <person name="Griggs A."/>
            <person name="Gujja S."/>
            <person name="Heiman D."/>
            <person name="Hepburn T."/>
            <person name="Howarth C."/>
            <person name="Jen D."/>
            <person name="Larson L."/>
            <person name="Lewis B."/>
            <person name="Mehta T."/>
            <person name="Park D."/>
            <person name="Pearson M."/>
            <person name="Roberts A."/>
            <person name="Saif S."/>
            <person name="Shenoy N."/>
            <person name="Sisk P."/>
            <person name="Stolte C."/>
            <person name="Sykes S."/>
            <person name="Walk T."/>
            <person name="White J."/>
            <person name="Yandava C."/>
            <person name="Burger G."/>
            <person name="Gray M.W."/>
            <person name="Holland P.W.H."/>
            <person name="King N."/>
            <person name="Lang F.B.F."/>
            <person name="Roger A.J."/>
            <person name="Ruiz-Trillo I."/>
            <person name="Lander E."/>
            <person name="Nusbaum C."/>
        </authorList>
    </citation>
    <scope>NUCLEOTIDE SEQUENCE [LARGE SCALE GENOMIC DNA]</scope>
    <source>
        <strain evidence="2">ATCC 38327</strain>
    </source>
</reference>